<dbReference type="PRINTS" id="PR00023">
    <property type="entry name" value="ZPELLUCIDA"/>
</dbReference>
<dbReference type="GO" id="GO:0005886">
    <property type="term" value="C:plasma membrane"/>
    <property type="evidence" value="ECO:0007669"/>
    <property type="project" value="UniProtKB-SubCell"/>
</dbReference>
<keyword evidence="3" id="KW-1003">Cell membrane</keyword>
<dbReference type="Pfam" id="PF00100">
    <property type="entry name" value="Zona_pellucida"/>
    <property type="match status" value="1"/>
</dbReference>
<evidence type="ECO:0000256" key="3">
    <source>
        <dbReference type="ARBA" id="ARBA00022475"/>
    </source>
</evidence>
<dbReference type="PROSITE" id="PS00682">
    <property type="entry name" value="ZP_1"/>
    <property type="match status" value="1"/>
</dbReference>
<dbReference type="PANTHER" id="PTHR47130:SF3">
    <property type="entry name" value="ZONA PELLUCIDA PROTEIN"/>
    <property type="match status" value="1"/>
</dbReference>
<reference evidence="9" key="2">
    <citation type="submission" date="2025-09" db="UniProtKB">
        <authorList>
            <consortium name="Ensembl"/>
        </authorList>
    </citation>
    <scope>IDENTIFICATION</scope>
</reference>
<dbReference type="PANTHER" id="PTHR47130">
    <property type="entry name" value="SI:DKEY-19B23.11-RELATED"/>
    <property type="match status" value="1"/>
</dbReference>
<dbReference type="Pfam" id="PF26562">
    <property type="entry name" value="Ig-like"/>
    <property type="match status" value="1"/>
</dbReference>
<evidence type="ECO:0000256" key="2">
    <source>
        <dbReference type="ARBA" id="ARBA00004613"/>
    </source>
</evidence>
<dbReference type="STRING" id="28743.ENSCVAP00000001367"/>
<keyword evidence="6" id="KW-1015">Disulfide bond</keyword>
<accession>A0A3Q2C9I4</accession>
<dbReference type="SMART" id="SM00241">
    <property type="entry name" value="ZP"/>
    <property type="match status" value="1"/>
</dbReference>
<dbReference type="InterPro" id="IPR017977">
    <property type="entry name" value="ZP_dom_CS"/>
</dbReference>
<evidence type="ECO:0000256" key="4">
    <source>
        <dbReference type="ARBA" id="ARBA00022525"/>
    </source>
</evidence>
<protein>
    <submittedName>
        <fullName evidence="9">Zona pellucida protein AX 1</fullName>
    </submittedName>
</protein>
<dbReference type="InterPro" id="IPR055356">
    <property type="entry name" value="ZP-N"/>
</dbReference>
<organism evidence="9 10">
    <name type="scientific">Cyprinodon variegatus</name>
    <name type="common">Sheepshead minnow</name>
    <dbReference type="NCBI Taxonomy" id="28743"/>
    <lineage>
        <taxon>Eukaryota</taxon>
        <taxon>Metazoa</taxon>
        <taxon>Chordata</taxon>
        <taxon>Craniata</taxon>
        <taxon>Vertebrata</taxon>
        <taxon>Euteleostomi</taxon>
        <taxon>Actinopterygii</taxon>
        <taxon>Neopterygii</taxon>
        <taxon>Teleostei</taxon>
        <taxon>Neoteleostei</taxon>
        <taxon>Acanthomorphata</taxon>
        <taxon>Ovalentaria</taxon>
        <taxon>Atherinomorphae</taxon>
        <taxon>Cyprinodontiformes</taxon>
        <taxon>Cyprinodontidae</taxon>
        <taxon>Cyprinodon</taxon>
    </lineage>
</organism>
<sequence length="871" mass="98067">MFKMLFLIFDKGFFAGSGIKTDCVANLMRLTLDEALAVGNQLEVEAINGTQHILLTPSLAAQCGYSMESDPWGNTRIYTSLLGCYVHNKDDMSFNVGLKLKIYHHGPSDVITHDVAKTCSYTSWATREILCDRNYMEVSTYMAPKYSQTKVKGQKGEDFQLNTITTASEEVHGIWKMTFFTPEPMSLVLEEAQQAGYSAKTTSTRLVVRSPYNMAETYSEDVAGVPMEVMKVSIYHKGQDGLNVFNLAAACPTGGVLFTEDLISWHVPRRVTPLLDGHIRLVEMTMGINGQRLDKAQMAARGYSLSTTDFHIVVEIPVGSSDGYYKSHAPDYQYHMTYSVEPMLEVLWKADQSVDDTRYKILFPITTPPMSRPPNTEDRTTPEEREFNLYVGPFLYDVAVRNITFSTGVLTVEESNARGFIVQQHVLANGTFVFSLKVPFDSNVVSKHNPELLITTYSLSVVFGFVILPEEIPFAHQVELDASVEDVVLPVLTGTCDQEQFYITVKYGSQGNNTNTMVGGLDLTPELAEFYNFKGDATQFSIAVPYAATGSSFELITTNSIRARLDVVVWDPITNWILSDLFLACYFPLMTTRCYPNGTISALAVKVESVPNLNPSWLTLKDQSCSPVFSNDHFAQFIFSADSCGTTRTFFDHYMLYENEIGLYYHGKRGAAHTSPVDPEYKQTVSCYYVVNDTQTIAFNTKSRLYEPKAEIGSGQMSIQMRQATDSSYENFYKAEDYPVEKYLREPLYFEVELALSTDPNLELILDNCWATLQEERTSLPSWDIIVNGCAYSGDNYATVFHTVSMDERVSFPSHYKRFSMKMFAFIQEDKVLKHEVYVHCDLVICDTNSPMEAICQRQCSKPAVKGTQKH</sequence>
<comment type="subcellular location">
    <subcellularLocation>
        <location evidence="1">Cell membrane</location>
    </subcellularLocation>
    <subcellularLocation>
        <location evidence="2">Secreted</location>
    </subcellularLocation>
</comment>
<evidence type="ECO:0000313" key="10">
    <source>
        <dbReference type="Proteomes" id="UP000265020"/>
    </source>
</evidence>
<dbReference type="GeneTree" id="ENSGT00940000163503"/>
<evidence type="ECO:0000256" key="5">
    <source>
        <dbReference type="ARBA" id="ARBA00023136"/>
    </source>
</evidence>
<dbReference type="Pfam" id="PF23344">
    <property type="entry name" value="ZP-N"/>
    <property type="match status" value="1"/>
</dbReference>
<dbReference type="Gene3D" id="2.60.40.3210">
    <property type="entry name" value="Zona pellucida, ZP-N domain"/>
    <property type="match status" value="1"/>
</dbReference>
<evidence type="ECO:0000313" key="9">
    <source>
        <dbReference type="Ensembl" id="ENSCVAP00000001367.1"/>
    </source>
</evidence>
<proteinExistence type="predicted"/>
<dbReference type="OMA" id="HDVSQTC"/>
<keyword evidence="10" id="KW-1185">Reference proteome</keyword>
<dbReference type="Gene3D" id="2.60.40.4100">
    <property type="entry name" value="Zona pellucida, ZP-C domain"/>
    <property type="match status" value="1"/>
</dbReference>
<evidence type="ECO:0000256" key="6">
    <source>
        <dbReference type="ARBA" id="ARBA00023157"/>
    </source>
</evidence>
<dbReference type="GO" id="GO:0005576">
    <property type="term" value="C:extracellular region"/>
    <property type="evidence" value="ECO:0007669"/>
    <property type="project" value="UniProtKB-SubCell"/>
</dbReference>
<evidence type="ECO:0000259" key="8">
    <source>
        <dbReference type="PROSITE" id="PS51034"/>
    </source>
</evidence>
<keyword evidence="5" id="KW-0472">Membrane</keyword>
<dbReference type="Proteomes" id="UP000265020">
    <property type="component" value="Unassembled WGS sequence"/>
</dbReference>
<name>A0A3Q2C9I4_CYPVA</name>
<keyword evidence="7" id="KW-0325">Glycoprotein</keyword>
<evidence type="ECO:0000256" key="7">
    <source>
        <dbReference type="ARBA" id="ARBA00023180"/>
    </source>
</evidence>
<dbReference type="Ensembl" id="ENSCVAT00000013525.1">
    <property type="protein sequence ID" value="ENSCVAP00000001367.1"/>
    <property type="gene ID" value="ENSCVAG00000002347.1"/>
</dbReference>
<reference evidence="9" key="1">
    <citation type="submission" date="2025-08" db="UniProtKB">
        <authorList>
            <consortium name="Ensembl"/>
        </authorList>
    </citation>
    <scope>IDENTIFICATION</scope>
</reference>
<dbReference type="InterPro" id="IPR001507">
    <property type="entry name" value="ZP_dom"/>
</dbReference>
<dbReference type="InterPro" id="IPR048290">
    <property type="entry name" value="ZP_chr"/>
</dbReference>
<dbReference type="InterPro" id="IPR042235">
    <property type="entry name" value="ZP-C_dom"/>
</dbReference>
<dbReference type="PROSITE" id="PS51034">
    <property type="entry name" value="ZP_2"/>
    <property type="match status" value="1"/>
</dbReference>
<dbReference type="AlphaFoldDB" id="A0A3Q2C9I4"/>
<dbReference type="InterPro" id="IPR058876">
    <property type="entry name" value="Ig-like_ZP"/>
</dbReference>
<dbReference type="InterPro" id="IPR055355">
    <property type="entry name" value="ZP-C"/>
</dbReference>
<evidence type="ECO:0000256" key="1">
    <source>
        <dbReference type="ARBA" id="ARBA00004236"/>
    </source>
</evidence>
<feature type="domain" description="ZP" evidence="8">
    <location>
        <begin position="593"/>
        <end position="863"/>
    </location>
</feature>
<keyword evidence="4" id="KW-0964">Secreted</keyword>